<feature type="coiled-coil region" evidence="7">
    <location>
        <begin position="340"/>
        <end position="367"/>
    </location>
</feature>
<dbReference type="Pfam" id="PF00015">
    <property type="entry name" value="MCPsignal"/>
    <property type="match status" value="1"/>
</dbReference>
<dbReference type="PANTHER" id="PTHR32089:SF112">
    <property type="entry name" value="LYSOZYME-LIKE PROTEIN-RELATED"/>
    <property type="match status" value="1"/>
</dbReference>
<dbReference type="InterPro" id="IPR003660">
    <property type="entry name" value="HAMP_dom"/>
</dbReference>
<dbReference type="AlphaFoldDB" id="A0A150KIV5"/>
<feature type="transmembrane region" description="Helical" evidence="8">
    <location>
        <begin position="42"/>
        <end position="61"/>
    </location>
</feature>
<keyword evidence="4 6" id="KW-0807">Transducer</keyword>
<proteinExistence type="inferred from homology"/>
<dbReference type="RefSeq" id="WP_061574132.1">
    <property type="nucleotide sequence ID" value="NZ_JAABON010000020.1"/>
</dbReference>
<accession>A0A150KIV5</accession>
<evidence type="ECO:0000313" key="12">
    <source>
        <dbReference type="Proteomes" id="UP000075304"/>
    </source>
</evidence>
<gene>
    <name evidence="11" type="ORF">B4099_2152</name>
</gene>
<dbReference type="SMART" id="SM00283">
    <property type="entry name" value="MA"/>
    <property type="match status" value="1"/>
</dbReference>
<feature type="domain" description="HAMP" evidence="10">
    <location>
        <begin position="61"/>
        <end position="113"/>
    </location>
</feature>
<reference evidence="11 12" key="1">
    <citation type="submission" date="2016-01" db="EMBL/GenBank/DDBJ databases">
        <title>Genome Sequences of Twelve Sporeforming Bacillus Species Isolated from Foods.</title>
        <authorList>
            <person name="Berendsen E.M."/>
            <person name="Wells-Bennik M.H."/>
            <person name="Krawcyk A.O."/>
            <person name="De Jong A."/>
            <person name="Holsappel S."/>
            <person name="Eijlander R.T."/>
            <person name="Kuipers O.P."/>
        </authorList>
    </citation>
    <scope>NUCLEOTIDE SEQUENCE [LARGE SCALE GENOMIC DNA]</scope>
    <source>
        <strain evidence="11 12">B4099</strain>
    </source>
</reference>
<comment type="similarity">
    <text evidence="5">Belongs to the methyl-accepting chemotaxis (MCP) protein family.</text>
</comment>
<feature type="domain" description="Methyl-accepting transducer" evidence="9">
    <location>
        <begin position="132"/>
        <end position="383"/>
    </location>
</feature>
<dbReference type="EMBL" id="LQYI01000005">
    <property type="protein sequence ID" value="KYC73665.1"/>
    <property type="molecule type" value="Genomic_DNA"/>
</dbReference>
<dbReference type="InterPro" id="IPR004089">
    <property type="entry name" value="MCPsignal_dom"/>
</dbReference>
<dbReference type="PROSITE" id="PS50885">
    <property type="entry name" value="HAMP"/>
    <property type="match status" value="1"/>
</dbReference>
<keyword evidence="3 8" id="KW-0472">Membrane</keyword>
<evidence type="ECO:0000259" key="9">
    <source>
        <dbReference type="PROSITE" id="PS50111"/>
    </source>
</evidence>
<name>A0A150KIV5_HEYCO</name>
<evidence type="ECO:0000256" key="8">
    <source>
        <dbReference type="SAM" id="Phobius"/>
    </source>
</evidence>
<dbReference type="GO" id="GO:0005886">
    <property type="term" value="C:plasma membrane"/>
    <property type="evidence" value="ECO:0007669"/>
    <property type="project" value="UniProtKB-SubCell"/>
</dbReference>
<feature type="transmembrane region" description="Helical" evidence="8">
    <location>
        <begin position="20"/>
        <end position="36"/>
    </location>
</feature>
<evidence type="ECO:0000256" key="4">
    <source>
        <dbReference type="ARBA" id="ARBA00023224"/>
    </source>
</evidence>
<evidence type="ECO:0000256" key="2">
    <source>
        <dbReference type="ARBA" id="ARBA00022475"/>
    </source>
</evidence>
<dbReference type="Gene3D" id="1.10.287.950">
    <property type="entry name" value="Methyl-accepting chemotaxis protein"/>
    <property type="match status" value="1"/>
</dbReference>
<keyword evidence="8" id="KW-0812">Transmembrane</keyword>
<dbReference type="PATRIC" id="fig|1398.25.peg.2609"/>
<keyword evidence="2" id="KW-1003">Cell membrane</keyword>
<evidence type="ECO:0000313" key="11">
    <source>
        <dbReference type="EMBL" id="KYC73665.1"/>
    </source>
</evidence>
<evidence type="ECO:0000256" key="1">
    <source>
        <dbReference type="ARBA" id="ARBA00004236"/>
    </source>
</evidence>
<evidence type="ECO:0000256" key="3">
    <source>
        <dbReference type="ARBA" id="ARBA00023136"/>
    </source>
</evidence>
<evidence type="ECO:0000259" key="10">
    <source>
        <dbReference type="PROSITE" id="PS50885"/>
    </source>
</evidence>
<evidence type="ECO:0008006" key="13">
    <source>
        <dbReference type="Google" id="ProtNLM"/>
    </source>
</evidence>
<sequence>MGIKKLSKAITMGQIKTVILPYILIGILLVGSMFIIPQHLTIWFVSVAAILYLGVGLWSSFRLTGKLLKMKQYASSLESGNLAESLEILGADEFSTISNFLNNATGNMRNLVGDLKKGIDRVDANSDELSATMTELFYVMEDVKETINEMEHGAMELSASTQQIGASAEQIESSTKKLAKKANEGKNIAQEIKKRGTKVREEATSSAGSSNQIYTEKAENILKSIQQAKIVEEIKMLADTIGNIANQTNLLALNASIEAARAGEAGKGFSVVAQEIRKLAEQSTQSVENIRVVTSQVQQAFSNLIHHSKEILDYVDTKVNPDYEKMVRIGEQYERDAEFLDRMSLEIAQASNDMANAIEEVNKAIQHVSSTSQQSAAGTEEMSFNISEVSLAMKETAEMVDHQHQLAHKINESLQKFSL</sequence>
<protein>
    <recommendedName>
        <fullName evidence="13">Methyl-accepting chemotaxis protein</fullName>
    </recommendedName>
</protein>
<evidence type="ECO:0000256" key="7">
    <source>
        <dbReference type="SAM" id="Coils"/>
    </source>
</evidence>
<dbReference type="SUPFAM" id="SSF58104">
    <property type="entry name" value="Methyl-accepting chemotaxis protein (MCP) signaling domain"/>
    <property type="match status" value="1"/>
</dbReference>
<keyword evidence="8" id="KW-1133">Transmembrane helix</keyword>
<dbReference type="PANTHER" id="PTHR32089">
    <property type="entry name" value="METHYL-ACCEPTING CHEMOTAXIS PROTEIN MCPB"/>
    <property type="match status" value="1"/>
</dbReference>
<evidence type="ECO:0000256" key="6">
    <source>
        <dbReference type="PROSITE-ProRule" id="PRU00284"/>
    </source>
</evidence>
<organism evidence="11 12">
    <name type="scientific">Heyndrickxia coagulans</name>
    <name type="common">Weizmannia coagulans</name>
    <dbReference type="NCBI Taxonomy" id="1398"/>
    <lineage>
        <taxon>Bacteria</taxon>
        <taxon>Bacillati</taxon>
        <taxon>Bacillota</taxon>
        <taxon>Bacilli</taxon>
        <taxon>Bacillales</taxon>
        <taxon>Bacillaceae</taxon>
        <taxon>Heyndrickxia</taxon>
    </lineage>
</organism>
<dbReference type="GO" id="GO:0007165">
    <property type="term" value="P:signal transduction"/>
    <property type="evidence" value="ECO:0007669"/>
    <property type="project" value="UniProtKB-KW"/>
</dbReference>
<comment type="subcellular location">
    <subcellularLocation>
        <location evidence="1">Cell membrane</location>
    </subcellularLocation>
</comment>
<keyword evidence="7" id="KW-0175">Coiled coil</keyword>
<dbReference type="Proteomes" id="UP000075304">
    <property type="component" value="Unassembled WGS sequence"/>
</dbReference>
<dbReference type="PROSITE" id="PS50111">
    <property type="entry name" value="CHEMOTAXIS_TRANSDUC_2"/>
    <property type="match status" value="1"/>
</dbReference>
<comment type="caution">
    <text evidence="11">The sequence shown here is derived from an EMBL/GenBank/DDBJ whole genome shotgun (WGS) entry which is preliminary data.</text>
</comment>
<evidence type="ECO:0000256" key="5">
    <source>
        <dbReference type="ARBA" id="ARBA00029447"/>
    </source>
</evidence>